<protein>
    <submittedName>
        <fullName evidence="1">Uncharacterized protein</fullName>
    </submittedName>
</protein>
<gene>
    <name evidence="1" type="ORF">METZ01_LOCUS39587</name>
</gene>
<evidence type="ECO:0000313" key="1">
    <source>
        <dbReference type="EMBL" id="SUZ86733.1"/>
    </source>
</evidence>
<dbReference type="AlphaFoldDB" id="A0A381RBK3"/>
<reference evidence="1" key="1">
    <citation type="submission" date="2018-05" db="EMBL/GenBank/DDBJ databases">
        <authorList>
            <person name="Lanie J.A."/>
            <person name="Ng W.-L."/>
            <person name="Kazmierczak K.M."/>
            <person name="Andrzejewski T.M."/>
            <person name="Davidsen T.M."/>
            <person name="Wayne K.J."/>
            <person name="Tettelin H."/>
            <person name="Glass J.I."/>
            <person name="Rusch D."/>
            <person name="Podicherti R."/>
            <person name="Tsui H.-C.T."/>
            <person name="Winkler M.E."/>
        </authorList>
    </citation>
    <scope>NUCLEOTIDE SEQUENCE</scope>
</reference>
<sequence>MLVGSLYFDDIARSDIISQCLHSRVSFQNLGQLLRLYVQLCQLFSCLLRL</sequence>
<dbReference type="EMBL" id="UINC01001696">
    <property type="protein sequence ID" value="SUZ86733.1"/>
    <property type="molecule type" value="Genomic_DNA"/>
</dbReference>
<accession>A0A381RBK3</accession>
<name>A0A381RBK3_9ZZZZ</name>
<proteinExistence type="predicted"/>
<organism evidence="1">
    <name type="scientific">marine metagenome</name>
    <dbReference type="NCBI Taxonomy" id="408172"/>
    <lineage>
        <taxon>unclassified sequences</taxon>
        <taxon>metagenomes</taxon>
        <taxon>ecological metagenomes</taxon>
    </lineage>
</organism>